<dbReference type="AlphaFoldDB" id="A0A9P1IVM8"/>
<organism evidence="2 3">
    <name type="scientific">Caenorhabditis angaria</name>
    <dbReference type="NCBI Taxonomy" id="860376"/>
    <lineage>
        <taxon>Eukaryota</taxon>
        <taxon>Metazoa</taxon>
        <taxon>Ecdysozoa</taxon>
        <taxon>Nematoda</taxon>
        <taxon>Chromadorea</taxon>
        <taxon>Rhabditida</taxon>
        <taxon>Rhabditina</taxon>
        <taxon>Rhabditomorpha</taxon>
        <taxon>Rhabditoidea</taxon>
        <taxon>Rhabditidae</taxon>
        <taxon>Peloderinae</taxon>
        <taxon>Caenorhabditis</taxon>
    </lineage>
</organism>
<evidence type="ECO:0000256" key="1">
    <source>
        <dbReference type="SAM" id="MobiDB-lite"/>
    </source>
</evidence>
<gene>
    <name evidence="2" type="ORF">CAMP_LOCUS13701</name>
</gene>
<feature type="compositionally biased region" description="Basic residues" evidence="1">
    <location>
        <begin position="93"/>
        <end position="103"/>
    </location>
</feature>
<comment type="caution">
    <text evidence="2">The sequence shown here is derived from an EMBL/GenBank/DDBJ whole genome shotgun (WGS) entry which is preliminary data.</text>
</comment>
<dbReference type="Proteomes" id="UP001152747">
    <property type="component" value="Unassembled WGS sequence"/>
</dbReference>
<reference evidence="2" key="1">
    <citation type="submission" date="2022-11" db="EMBL/GenBank/DDBJ databases">
        <authorList>
            <person name="Kikuchi T."/>
        </authorList>
    </citation>
    <scope>NUCLEOTIDE SEQUENCE</scope>
    <source>
        <strain evidence="2">PS1010</strain>
    </source>
</reference>
<keyword evidence="3" id="KW-1185">Reference proteome</keyword>
<name>A0A9P1IVM8_9PELO</name>
<feature type="compositionally biased region" description="Polar residues" evidence="1">
    <location>
        <begin position="77"/>
        <end position="87"/>
    </location>
</feature>
<evidence type="ECO:0000313" key="3">
    <source>
        <dbReference type="Proteomes" id="UP001152747"/>
    </source>
</evidence>
<sequence length="103" mass="12286">MIVWLLRNVVIKPKYVFPRPRFSEPYHHTTTKSPEVNETYPVERGGARNFFADLPLPKKWSTDLQLLEKSLDDEESYSTPRKLNSNYELLRQQSHRNRTQLKL</sequence>
<dbReference type="EMBL" id="CANHGI010000005">
    <property type="protein sequence ID" value="CAI5451064.1"/>
    <property type="molecule type" value="Genomic_DNA"/>
</dbReference>
<proteinExistence type="predicted"/>
<feature type="region of interest" description="Disordered" evidence="1">
    <location>
        <begin position="75"/>
        <end position="103"/>
    </location>
</feature>
<evidence type="ECO:0000313" key="2">
    <source>
        <dbReference type="EMBL" id="CAI5451064.1"/>
    </source>
</evidence>
<protein>
    <submittedName>
        <fullName evidence="2">Uncharacterized protein</fullName>
    </submittedName>
</protein>
<accession>A0A9P1IVM8</accession>